<accession>A0A068NX68</accession>
<dbReference type="InterPro" id="IPR011051">
    <property type="entry name" value="RmlC_Cupin_sf"/>
</dbReference>
<dbReference type="eggNOG" id="COG1917">
    <property type="taxonomic scope" value="Bacteria"/>
</dbReference>
<dbReference type="HOGENOM" id="CLU_134269_0_0_0"/>
<dbReference type="EMBL" id="CP007139">
    <property type="protein sequence ID" value="AIE86219.1"/>
    <property type="molecule type" value="Genomic_DNA"/>
</dbReference>
<dbReference type="KEGG" id="fgi:OP10G_2851"/>
<dbReference type="Pfam" id="PF07883">
    <property type="entry name" value="Cupin_2"/>
    <property type="match status" value="1"/>
</dbReference>
<dbReference type="PANTHER" id="PTHR40112">
    <property type="entry name" value="H2HPP ISOMERASE"/>
    <property type="match status" value="1"/>
</dbReference>
<dbReference type="Proteomes" id="UP000027982">
    <property type="component" value="Chromosome"/>
</dbReference>
<organism evidence="2 3">
    <name type="scientific">Fimbriimonas ginsengisoli Gsoil 348</name>
    <dbReference type="NCBI Taxonomy" id="661478"/>
    <lineage>
        <taxon>Bacteria</taxon>
        <taxon>Bacillati</taxon>
        <taxon>Armatimonadota</taxon>
        <taxon>Fimbriimonadia</taxon>
        <taxon>Fimbriimonadales</taxon>
        <taxon>Fimbriimonadaceae</taxon>
        <taxon>Fimbriimonas</taxon>
    </lineage>
</organism>
<dbReference type="InterPro" id="IPR014710">
    <property type="entry name" value="RmlC-like_jellyroll"/>
</dbReference>
<dbReference type="Gene3D" id="2.60.120.10">
    <property type="entry name" value="Jelly Rolls"/>
    <property type="match status" value="1"/>
</dbReference>
<sequence length="119" mass="13331">MDATLFRWNEVAEDNPIPLLTRRTVKGERMMAARVRLEPGCVVAEHRHESEQIAVVLSGHVRWGLGEKGTPGFRYQEMRGGEVMVLPSNFPHSLEVYEAAEIIDFLTPIGPMGVDSQKS</sequence>
<dbReference type="SUPFAM" id="SSF51182">
    <property type="entry name" value="RmlC-like cupins"/>
    <property type="match status" value="1"/>
</dbReference>
<evidence type="ECO:0000313" key="3">
    <source>
        <dbReference type="Proteomes" id="UP000027982"/>
    </source>
</evidence>
<feature type="domain" description="Cupin type-2" evidence="1">
    <location>
        <begin position="34"/>
        <end position="95"/>
    </location>
</feature>
<dbReference type="RefSeq" id="WP_025225244.1">
    <property type="nucleotide sequence ID" value="NZ_CP007139.1"/>
</dbReference>
<evidence type="ECO:0000259" key="1">
    <source>
        <dbReference type="Pfam" id="PF07883"/>
    </source>
</evidence>
<keyword evidence="3" id="KW-1185">Reference proteome</keyword>
<gene>
    <name evidence="2" type="ORF">OP10G_2851</name>
</gene>
<protein>
    <submittedName>
        <fullName evidence="2">Pectin degradation protein kdgF</fullName>
    </submittedName>
</protein>
<name>A0A068NX68_FIMGI</name>
<reference evidence="2 3" key="1">
    <citation type="journal article" date="2014" name="PLoS ONE">
        <title>The first complete genome sequence of the class fimbriimonadia in the phylum armatimonadetes.</title>
        <authorList>
            <person name="Hu Z.Y."/>
            <person name="Wang Y.Z."/>
            <person name="Im W.T."/>
            <person name="Wang S.Y."/>
            <person name="Zhao G.P."/>
            <person name="Zheng H.J."/>
            <person name="Quan Z.X."/>
        </authorList>
    </citation>
    <scope>NUCLEOTIDE SEQUENCE [LARGE SCALE GENOMIC DNA]</scope>
    <source>
        <strain evidence="2">Gsoil 348</strain>
    </source>
</reference>
<proteinExistence type="predicted"/>
<evidence type="ECO:0000313" key="2">
    <source>
        <dbReference type="EMBL" id="AIE86219.1"/>
    </source>
</evidence>
<dbReference type="InterPro" id="IPR052535">
    <property type="entry name" value="Bacilysin_H2HPP_isomerase"/>
</dbReference>
<dbReference type="PANTHER" id="PTHR40112:SF1">
    <property type="entry name" value="H2HPP ISOMERASE"/>
    <property type="match status" value="1"/>
</dbReference>
<dbReference type="OrthoDB" id="9811153at2"/>
<dbReference type="AlphaFoldDB" id="A0A068NX68"/>
<dbReference type="InterPro" id="IPR013096">
    <property type="entry name" value="Cupin_2"/>
</dbReference>